<proteinExistence type="inferred from homology"/>
<dbReference type="RefSeq" id="WP_345248582.1">
    <property type="nucleotide sequence ID" value="NZ_BAABFO010000007.1"/>
</dbReference>
<protein>
    <submittedName>
        <fullName evidence="3">Colanic acid biosynthesis acetyltransferase WcaF</fullName>
    </submittedName>
</protein>
<evidence type="ECO:0000256" key="2">
    <source>
        <dbReference type="ARBA" id="ARBA00022679"/>
    </source>
</evidence>
<keyword evidence="2" id="KW-0808">Transferase</keyword>
<dbReference type="InterPro" id="IPR051159">
    <property type="entry name" value="Hexapeptide_acetyltransf"/>
</dbReference>
<dbReference type="Gene3D" id="2.160.10.10">
    <property type="entry name" value="Hexapeptide repeat proteins"/>
    <property type="match status" value="1"/>
</dbReference>
<dbReference type="InterPro" id="IPR011004">
    <property type="entry name" value="Trimer_LpxA-like_sf"/>
</dbReference>
<name>A0ABP8GVI2_9BURK</name>
<dbReference type="CDD" id="cd05825">
    <property type="entry name" value="LbH_wcaF_like"/>
    <property type="match status" value="1"/>
</dbReference>
<dbReference type="PANTHER" id="PTHR23416">
    <property type="entry name" value="SIALIC ACID SYNTHASE-RELATED"/>
    <property type="match status" value="1"/>
</dbReference>
<dbReference type="PANTHER" id="PTHR23416:SF23">
    <property type="entry name" value="ACETYLTRANSFERASE C18B11.09C-RELATED"/>
    <property type="match status" value="1"/>
</dbReference>
<dbReference type="EMBL" id="BAABFO010000007">
    <property type="protein sequence ID" value="GAA4330565.1"/>
    <property type="molecule type" value="Genomic_DNA"/>
</dbReference>
<keyword evidence="4" id="KW-1185">Reference proteome</keyword>
<organism evidence="3 4">
    <name type="scientific">Pigmentiphaga soli</name>
    <dbReference type="NCBI Taxonomy" id="1007095"/>
    <lineage>
        <taxon>Bacteria</taxon>
        <taxon>Pseudomonadati</taxon>
        <taxon>Pseudomonadota</taxon>
        <taxon>Betaproteobacteria</taxon>
        <taxon>Burkholderiales</taxon>
        <taxon>Alcaligenaceae</taxon>
        <taxon>Pigmentiphaga</taxon>
    </lineage>
</organism>
<reference evidence="4" key="1">
    <citation type="journal article" date="2019" name="Int. J. Syst. Evol. Microbiol.">
        <title>The Global Catalogue of Microorganisms (GCM) 10K type strain sequencing project: providing services to taxonomists for standard genome sequencing and annotation.</title>
        <authorList>
            <consortium name="The Broad Institute Genomics Platform"/>
            <consortium name="The Broad Institute Genome Sequencing Center for Infectious Disease"/>
            <person name="Wu L."/>
            <person name="Ma J."/>
        </authorList>
    </citation>
    <scope>NUCLEOTIDE SEQUENCE [LARGE SCALE GENOMIC DNA]</scope>
    <source>
        <strain evidence="4">JCM 17666</strain>
    </source>
</reference>
<sequence length="186" mass="20501">MNEFQRLDLFSLPPGLRGRSALAVQLWWLAQAALFRPSPQIAYGFRRWLLRRFGARIGRKVLIRPTATITYPWKVSIGDYSWIGDDVTLYSLSAIHIGSHVVVSQRSYLCAADHDMTSPAFPIREGPVRIEDGAWLATDVFVGPAVTVGYGAVVGARSAVFRALPPATVCHGNPCRPVRPRSRAAS</sequence>
<comment type="caution">
    <text evidence="3">The sequence shown here is derived from an EMBL/GenBank/DDBJ whole genome shotgun (WGS) entry which is preliminary data.</text>
</comment>
<dbReference type="NCBIfam" id="NF007797">
    <property type="entry name" value="PRK10502.1"/>
    <property type="match status" value="1"/>
</dbReference>
<evidence type="ECO:0000256" key="1">
    <source>
        <dbReference type="ARBA" id="ARBA00007274"/>
    </source>
</evidence>
<accession>A0ABP8GVI2</accession>
<evidence type="ECO:0000313" key="4">
    <source>
        <dbReference type="Proteomes" id="UP001501671"/>
    </source>
</evidence>
<dbReference type="SUPFAM" id="SSF51161">
    <property type="entry name" value="Trimeric LpxA-like enzymes"/>
    <property type="match status" value="1"/>
</dbReference>
<evidence type="ECO:0000313" key="3">
    <source>
        <dbReference type="EMBL" id="GAA4330565.1"/>
    </source>
</evidence>
<dbReference type="Proteomes" id="UP001501671">
    <property type="component" value="Unassembled WGS sequence"/>
</dbReference>
<comment type="similarity">
    <text evidence="1">Belongs to the transferase hexapeptide repeat family.</text>
</comment>
<gene>
    <name evidence="3" type="primary">wcaF</name>
    <name evidence="3" type="ORF">GCM10023144_18370</name>
</gene>